<dbReference type="AlphaFoldDB" id="A0A2J6RWR4"/>
<dbReference type="PANTHER" id="PTHR47685">
    <property type="entry name" value="MAGNESIUM TRANSPORT PROTEIN CORA"/>
    <property type="match status" value="1"/>
</dbReference>
<keyword evidence="7" id="KW-1185">Reference proteome</keyword>
<keyword evidence="3 5" id="KW-1133">Transmembrane helix</keyword>
<gene>
    <name evidence="6" type="ORF">L207DRAFT_288847</name>
</gene>
<accession>A0A2J6RWR4</accession>
<feature type="transmembrane region" description="Helical" evidence="5">
    <location>
        <begin position="127"/>
        <end position="148"/>
    </location>
</feature>
<dbReference type="GO" id="GO:0016020">
    <property type="term" value="C:membrane"/>
    <property type="evidence" value="ECO:0007669"/>
    <property type="project" value="UniProtKB-SubCell"/>
</dbReference>
<evidence type="ECO:0000256" key="2">
    <source>
        <dbReference type="ARBA" id="ARBA00022692"/>
    </source>
</evidence>
<evidence type="ECO:0000256" key="5">
    <source>
        <dbReference type="SAM" id="Phobius"/>
    </source>
</evidence>
<dbReference type="Proteomes" id="UP000235786">
    <property type="component" value="Unassembled WGS sequence"/>
</dbReference>
<evidence type="ECO:0000256" key="3">
    <source>
        <dbReference type="ARBA" id="ARBA00022989"/>
    </source>
</evidence>
<keyword evidence="4 5" id="KW-0472">Membrane</keyword>
<evidence type="ECO:0000313" key="6">
    <source>
        <dbReference type="EMBL" id="PMD42964.1"/>
    </source>
</evidence>
<protein>
    <recommendedName>
        <fullName evidence="8">Cora-domain-containing protein</fullName>
    </recommendedName>
</protein>
<dbReference type="GO" id="GO:0046873">
    <property type="term" value="F:metal ion transmembrane transporter activity"/>
    <property type="evidence" value="ECO:0007669"/>
    <property type="project" value="InterPro"/>
</dbReference>
<dbReference type="SUPFAM" id="SSF144083">
    <property type="entry name" value="Magnesium transport protein CorA, transmembrane region"/>
    <property type="match status" value="1"/>
</dbReference>
<sequence>MFDDDSFSRSKNYFQMQQVCRMFGTSIEETMRDIEEFKAKVLSWVKHDYSWRYDRPEGFEHEFKGLSTEWDKYTTGQITKLKVVLELVQKKREEVESLRDGLFSASSVREAARSTQMARTSILQNRYIFVFTVTTVIYLPLSFVTSIFGMHLFDTTDPGVVAARSKFFITIIVLSVATYATAFVAYWLVKSHKDDSPAETISEAKVPQDEGANEKVSGRGEKASLASILKPRNHASLRALGLRNAESKKAVVSDHAQV</sequence>
<feature type="transmembrane region" description="Helical" evidence="5">
    <location>
        <begin position="168"/>
        <end position="189"/>
    </location>
</feature>
<dbReference type="InterPro" id="IPR050829">
    <property type="entry name" value="CorA_MIT"/>
</dbReference>
<dbReference type="InterPro" id="IPR045863">
    <property type="entry name" value="CorA_TM1_TM2"/>
</dbReference>
<evidence type="ECO:0000256" key="1">
    <source>
        <dbReference type="ARBA" id="ARBA00004141"/>
    </source>
</evidence>
<dbReference type="Gene3D" id="1.20.58.340">
    <property type="entry name" value="Magnesium transport protein CorA, transmembrane region"/>
    <property type="match status" value="1"/>
</dbReference>
<dbReference type="InterPro" id="IPR002523">
    <property type="entry name" value="MgTranspt_CorA/ZnTranspt_ZntB"/>
</dbReference>
<evidence type="ECO:0000256" key="4">
    <source>
        <dbReference type="ARBA" id="ARBA00023136"/>
    </source>
</evidence>
<dbReference type="EMBL" id="KZ613942">
    <property type="protein sequence ID" value="PMD42964.1"/>
    <property type="molecule type" value="Genomic_DNA"/>
</dbReference>
<dbReference type="PANTHER" id="PTHR47685:SF1">
    <property type="entry name" value="MAGNESIUM TRANSPORT PROTEIN CORA"/>
    <property type="match status" value="1"/>
</dbReference>
<dbReference type="Pfam" id="PF01544">
    <property type="entry name" value="CorA"/>
    <property type="match status" value="1"/>
</dbReference>
<evidence type="ECO:0000313" key="7">
    <source>
        <dbReference type="Proteomes" id="UP000235786"/>
    </source>
</evidence>
<organism evidence="6 7">
    <name type="scientific">Hyaloscypha variabilis (strain UAMH 11265 / GT02V1 / F)</name>
    <name type="common">Meliniomyces variabilis</name>
    <dbReference type="NCBI Taxonomy" id="1149755"/>
    <lineage>
        <taxon>Eukaryota</taxon>
        <taxon>Fungi</taxon>
        <taxon>Dikarya</taxon>
        <taxon>Ascomycota</taxon>
        <taxon>Pezizomycotina</taxon>
        <taxon>Leotiomycetes</taxon>
        <taxon>Helotiales</taxon>
        <taxon>Hyaloscyphaceae</taxon>
        <taxon>Hyaloscypha</taxon>
        <taxon>Hyaloscypha variabilis</taxon>
    </lineage>
</organism>
<reference evidence="6 7" key="1">
    <citation type="submission" date="2016-04" db="EMBL/GenBank/DDBJ databases">
        <title>A degradative enzymes factory behind the ericoid mycorrhizal symbiosis.</title>
        <authorList>
            <consortium name="DOE Joint Genome Institute"/>
            <person name="Martino E."/>
            <person name="Morin E."/>
            <person name="Grelet G."/>
            <person name="Kuo A."/>
            <person name="Kohler A."/>
            <person name="Daghino S."/>
            <person name="Barry K."/>
            <person name="Choi C."/>
            <person name="Cichocki N."/>
            <person name="Clum A."/>
            <person name="Copeland A."/>
            <person name="Hainaut M."/>
            <person name="Haridas S."/>
            <person name="Labutti K."/>
            <person name="Lindquist E."/>
            <person name="Lipzen A."/>
            <person name="Khouja H.-R."/>
            <person name="Murat C."/>
            <person name="Ohm R."/>
            <person name="Olson A."/>
            <person name="Spatafora J."/>
            <person name="Veneault-Fourrey C."/>
            <person name="Henrissat B."/>
            <person name="Grigoriev I."/>
            <person name="Martin F."/>
            <person name="Perotto S."/>
        </authorList>
    </citation>
    <scope>NUCLEOTIDE SEQUENCE [LARGE SCALE GENOMIC DNA]</scope>
    <source>
        <strain evidence="6 7">F</strain>
    </source>
</reference>
<proteinExistence type="predicted"/>
<dbReference type="OrthoDB" id="3563120at2759"/>
<evidence type="ECO:0008006" key="8">
    <source>
        <dbReference type="Google" id="ProtNLM"/>
    </source>
</evidence>
<keyword evidence="2 5" id="KW-0812">Transmembrane</keyword>
<name>A0A2J6RWR4_HYAVF</name>
<comment type="subcellular location">
    <subcellularLocation>
        <location evidence="1">Membrane</location>
        <topology evidence="1">Multi-pass membrane protein</topology>
    </subcellularLocation>
</comment>